<gene>
    <name evidence="2" type="ORF">SAMN05421687_106153</name>
</gene>
<dbReference type="Pfam" id="PF13280">
    <property type="entry name" value="WYL"/>
    <property type="match status" value="1"/>
</dbReference>
<dbReference type="EMBL" id="FTOC01000006">
    <property type="protein sequence ID" value="SIS49481.1"/>
    <property type="molecule type" value="Genomic_DNA"/>
</dbReference>
<dbReference type="AlphaFoldDB" id="A0A1N7JJN8"/>
<protein>
    <recommendedName>
        <fullName evidence="1">WYL domain-containing protein</fullName>
    </recommendedName>
</protein>
<dbReference type="InterPro" id="IPR026881">
    <property type="entry name" value="WYL_dom"/>
</dbReference>
<feature type="domain" description="WYL" evidence="1">
    <location>
        <begin position="4"/>
        <end position="62"/>
    </location>
</feature>
<dbReference type="STRING" id="570947.SAMN05421687_106153"/>
<name>A0A1N7JJN8_9BACI</name>
<proteinExistence type="predicted"/>
<evidence type="ECO:0000313" key="2">
    <source>
        <dbReference type="EMBL" id="SIS49481.1"/>
    </source>
</evidence>
<keyword evidence="3" id="KW-1185">Reference proteome</keyword>
<dbReference type="Proteomes" id="UP000187608">
    <property type="component" value="Unassembled WGS sequence"/>
</dbReference>
<evidence type="ECO:0000259" key="1">
    <source>
        <dbReference type="Pfam" id="PF13280"/>
    </source>
</evidence>
<evidence type="ECO:0000313" key="3">
    <source>
        <dbReference type="Proteomes" id="UP000187608"/>
    </source>
</evidence>
<reference evidence="3" key="1">
    <citation type="submission" date="2017-01" db="EMBL/GenBank/DDBJ databases">
        <authorList>
            <person name="Varghese N."/>
            <person name="Submissions S."/>
        </authorList>
    </citation>
    <scope>NUCLEOTIDE SEQUENCE [LARGE SCALE GENOMIC DNA]</scope>
    <source>
        <strain evidence="3">DSM 23127</strain>
    </source>
</reference>
<accession>A0A1N7JJN8</accession>
<organism evidence="2 3">
    <name type="scientific">Salimicrobium flavidum</name>
    <dbReference type="NCBI Taxonomy" id="570947"/>
    <lineage>
        <taxon>Bacteria</taxon>
        <taxon>Bacillati</taxon>
        <taxon>Bacillota</taxon>
        <taxon>Bacilli</taxon>
        <taxon>Bacillales</taxon>
        <taxon>Bacillaceae</taxon>
        <taxon>Salimicrobium</taxon>
    </lineage>
</organism>
<sequence>MNGVLERALTGKQKVEMVYMDSGGGMTQRTLRVVSVQEETLLAYCYWRKQVRLFKRDNILAAYPCKDRKANKQSR</sequence>